<dbReference type="AlphaFoldDB" id="Q54T10"/>
<sequence>MLTTKTIKTFFNGENPLNKKRKRNDNGQDNGEEGQQHQNNKKLNIGFNIGEKSFWKIWRNLYLRNIIFRVLDKPLVFKNRDELYLGNRMKFENLVSIDIMISKNALNLLSDKIESHYPLDITSLSISKLYQSNKYLNILERLYINYKLQMDDIRVCLVGAPIESLKMYYKWHTNNGGVIGIINYNSIGGVIDIISDKEIVDNAIISMNFQVLDFVQFIHNQVDSYINSSTTTTSSSSLLSSKIKKPIPSTGYNEELLIQNACKSNDPEKMLKYIEQELEVNLEMLIKKYPQINHYNILMNVLDKLSSERIPLVYYSANEGCSYDKPFHYVFPFKYDVDNLKCLVLDTVPKKNELLNRRLTIEELLEKYKSGYEHKYFPFFIDYFFKQNQVDRIIHYLKFSRTISIIGDQYKTLYNDMQIFFYVETIRHFNLMALEYVIESNISLHFLNKESVIEPLSIIVPTDQVIQFLKRFTSLYDVHCYIVKLLFIYYPIETIESLLENVQDFKIKFQKEINSERNETFCFLLTRVSMEKINLLLKFRTKKIEDIKTRKSNTITSKSNQDKINIFNQICNNDINQILTNQCKRKFFNDLNLSSMTFNETIQLYQSINFKSISHLEKFRIQSFLFRSFILNIYESNDYFSMDLLILTLNNNNLNSNNNNNNNSNISTTTSSSLPNSPPLGCCSSSKKSILEKIVLLNNHYILKKFTKSLINNDYSNEIIIYLVLQIIKFQLKLPFSIVYSLLDQTRYQVMNYFFKEYKELILYSCKNRIGLTLDPDNGTIDQLFINFKYQYYYSAEKMVTSFDTFEKCQALFLHFGSPNYLVEYLKSTHKEGSPLIQLDQAIINRIFEYSNLDQFLEISKHLSFKNQSNQNSTTTTTTTTTTPTTAVTTTTTTTNVMVNNIENQNNNNIDNHNNNYNQQFNNNNEQLNEIFENVEVIIGENEGDIMETESLDSNNGITYSNIGDINDDGEFETIAILNNSITFNRLDIISHLLSSDLLSPFTIMNYLISKDKLFMIENIIINFKSKYFSNPIDKKLNLVHLSILNASTIGSFRLIESLYPEYNNKFIIGRSIINLLVQKDRNNDKLIYLHRKGHLCNLDYLNHKVKRVNGTLTKLVFPPEISKTITSIIQSQSIKKEPDNLDKKKLKKRSKY</sequence>
<dbReference type="dictyBase" id="DDB_G0282059"/>
<dbReference type="EMBL" id="AAFI02000044">
    <property type="protein sequence ID" value="EAL66451.1"/>
    <property type="molecule type" value="Genomic_DNA"/>
</dbReference>
<dbReference type="PANTHER" id="PTHR32142:SF51">
    <property type="entry name" value="ANKYRIN REPEAT PROTEIN"/>
    <property type="match status" value="1"/>
</dbReference>
<dbReference type="GeneID" id="8623400"/>
<dbReference type="KEGG" id="ddi:DDB_G0282059"/>
<dbReference type="VEuPathDB" id="AmoebaDB:DDB_G0282059"/>
<feature type="region of interest" description="Disordered" evidence="1">
    <location>
        <begin position="12"/>
        <end position="39"/>
    </location>
</feature>
<evidence type="ECO:0000313" key="3">
    <source>
        <dbReference type="Proteomes" id="UP000002195"/>
    </source>
</evidence>
<reference evidence="2 3" key="1">
    <citation type="journal article" date="2005" name="Nature">
        <title>The genome of the social amoeba Dictyostelium discoideum.</title>
        <authorList>
            <consortium name="The Dictyostelium discoideum Sequencing Consortium"/>
            <person name="Eichinger L."/>
            <person name="Pachebat J.A."/>
            <person name="Glockner G."/>
            <person name="Rajandream M.A."/>
            <person name="Sucgang R."/>
            <person name="Berriman M."/>
            <person name="Song J."/>
            <person name="Olsen R."/>
            <person name="Szafranski K."/>
            <person name="Xu Q."/>
            <person name="Tunggal B."/>
            <person name="Kummerfeld S."/>
            <person name="Madera M."/>
            <person name="Konfortov B.A."/>
            <person name="Rivero F."/>
            <person name="Bankier A.T."/>
            <person name="Lehmann R."/>
            <person name="Hamlin N."/>
            <person name="Davies R."/>
            <person name="Gaudet P."/>
            <person name="Fey P."/>
            <person name="Pilcher K."/>
            <person name="Chen G."/>
            <person name="Saunders D."/>
            <person name="Sodergren E."/>
            <person name="Davis P."/>
            <person name="Kerhornou A."/>
            <person name="Nie X."/>
            <person name="Hall N."/>
            <person name="Anjard C."/>
            <person name="Hemphill L."/>
            <person name="Bason N."/>
            <person name="Farbrother P."/>
            <person name="Desany B."/>
            <person name="Just E."/>
            <person name="Morio T."/>
            <person name="Rost R."/>
            <person name="Churcher C."/>
            <person name="Cooper J."/>
            <person name="Haydock S."/>
            <person name="van Driessche N."/>
            <person name="Cronin A."/>
            <person name="Goodhead I."/>
            <person name="Muzny D."/>
            <person name="Mourier T."/>
            <person name="Pain A."/>
            <person name="Lu M."/>
            <person name="Harper D."/>
            <person name="Lindsay R."/>
            <person name="Hauser H."/>
            <person name="James K."/>
            <person name="Quiles M."/>
            <person name="Madan Babu M."/>
            <person name="Saito T."/>
            <person name="Buchrieser C."/>
            <person name="Wardroper A."/>
            <person name="Felder M."/>
            <person name="Thangavelu M."/>
            <person name="Johnson D."/>
            <person name="Knights A."/>
            <person name="Loulseged H."/>
            <person name="Mungall K."/>
            <person name="Oliver K."/>
            <person name="Price C."/>
            <person name="Quail M.A."/>
            <person name="Urushihara H."/>
            <person name="Hernandez J."/>
            <person name="Rabbinowitsch E."/>
            <person name="Steffen D."/>
            <person name="Sanders M."/>
            <person name="Ma J."/>
            <person name="Kohara Y."/>
            <person name="Sharp S."/>
            <person name="Simmonds M."/>
            <person name="Spiegler S."/>
            <person name="Tivey A."/>
            <person name="Sugano S."/>
            <person name="White B."/>
            <person name="Walker D."/>
            <person name="Woodward J."/>
            <person name="Winckler T."/>
            <person name="Tanaka Y."/>
            <person name="Shaulsky G."/>
            <person name="Schleicher M."/>
            <person name="Weinstock G."/>
            <person name="Rosenthal A."/>
            <person name="Cox E.C."/>
            <person name="Chisholm R.L."/>
            <person name="Gibbs R."/>
            <person name="Loomis W.F."/>
            <person name="Platzer M."/>
            <person name="Kay R.R."/>
            <person name="Williams J."/>
            <person name="Dear P.H."/>
            <person name="Noegel A.A."/>
            <person name="Barrell B."/>
            <person name="Kuspa A."/>
        </authorList>
    </citation>
    <scope>NUCLEOTIDE SEQUENCE [LARGE SCALE GENOMIC DNA]</scope>
    <source>
        <strain evidence="2 3">AX4</strain>
    </source>
</reference>
<name>Q54T10_DICDI</name>
<gene>
    <name evidence="2" type="ORF">DDB_G0282059</name>
</gene>
<dbReference type="eggNOG" id="ENOG502RGIF">
    <property type="taxonomic scope" value="Eukaryota"/>
</dbReference>
<keyword evidence="3" id="KW-1185">Reference proteome</keyword>
<dbReference type="RefSeq" id="XP_640441.1">
    <property type="nucleotide sequence ID" value="XM_635349.1"/>
</dbReference>
<feature type="region of interest" description="Disordered" evidence="1">
    <location>
        <begin position="867"/>
        <end position="891"/>
    </location>
</feature>
<feature type="compositionally biased region" description="Low complexity" evidence="1">
    <location>
        <begin position="874"/>
        <end position="891"/>
    </location>
</feature>
<evidence type="ECO:0000256" key="1">
    <source>
        <dbReference type="SAM" id="MobiDB-lite"/>
    </source>
</evidence>
<dbReference type="PANTHER" id="PTHR32142">
    <property type="entry name" value="B BOX-TYPE DOMAIN-CONTAINING PROTEIN-RELATED"/>
    <property type="match status" value="1"/>
</dbReference>
<dbReference type="OMA" id="HKYFPFF"/>
<organism evidence="2 3">
    <name type="scientific">Dictyostelium discoideum</name>
    <name type="common">Social amoeba</name>
    <dbReference type="NCBI Taxonomy" id="44689"/>
    <lineage>
        <taxon>Eukaryota</taxon>
        <taxon>Amoebozoa</taxon>
        <taxon>Evosea</taxon>
        <taxon>Eumycetozoa</taxon>
        <taxon>Dictyostelia</taxon>
        <taxon>Dictyosteliales</taxon>
        <taxon>Dictyosteliaceae</taxon>
        <taxon>Dictyostelium</taxon>
    </lineage>
</organism>
<evidence type="ECO:0000313" key="2">
    <source>
        <dbReference type="EMBL" id="EAL66451.1"/>
    </source>
</evidence>
<comment type="caution">
    <text evidence="2">The sequence shown here is derived from an EMBL/GenBank/DDBJ whole genome shotgun (WGS) entry which is preliminary data.</text>
</comment>
<dbReference type="PaxDb" id="44689-DDB0205125"/>
<proteinExistence type="predicted"/>
<dbReference type="InParanoid" id="Q54T10"/>
<protein>
    <submittedName>
        <fullName evidence="2">Uncharacterized protein</fullName>
    </submittedName>
</protein>
<dbReference type="HOGENOM" id="CLU_276282_0_0_1"/>
<accession>Q54T10</accession>
<dbReference type="PhylomeDB" id="Q54T10"/>
<dbReference type="Proteomes" id="UP000002195">
    <property type="component" value="Unassembled WGS sequence"/>
</dbReference>
<dbReference type="FunCoup" id="Q54T10">
    <property type="interactions" value="877"/>
</dbReference>